<dbReference type="Proteomes" id="UP001589867">
    <property type="component" value="Unassembled WGS sequence"/>
</dbReference>
<dbReference type="RefSeq" id="WP_377248469.1">
    <property type="nucleotide sequence ID" value="NZ_JBHLUH010000010.1"/>
</dbReference>
<dbReference type="InterPro" id="IPR050482">
    <property type="entry name" value="Sensor_HK_TwoCompSys"/>
</dbReference>
<keyword evidence="12" id="KW-1185">Reference proteome</keyword>
<feature type="transmembrane region" description="Helical" evidence="9">
    <location>
        <begin position="155"/>
        <end position="173"/>
    </location>
</feature>
<evidence type="ECO:0000256" key="3">
    <source>
        <dbReference type="ARBA" id="ARBA00022553"/>
    </source>
</evidence>
<gene>
    <name evidence="11" type="ORF">ACFFIA_09070</name>
</gene>
<dbReference type="PANTHER" id="PTHR24421:SF10">
    <property type="entry name" value="NITRATE_NITRITE SENSOR PROTEIN NARQ"/>
    <property type="match status" value="1"/>
</dbReference>
<keyword evidence="9" id="KW-1133">Transmembrane helix</keyword>
<evidence type="ECO:0000313" key="12">
    <source>
        <dbReference type="Proteomes" id="UP001589867"/>
    </source>
</evidence>
<feature type="transmembrane region" description="Helical" evidence="9">
    <location>
        <begin position="30"/>
        <end position="51"/>
    </location>
</feature>
<dbReference type="Gene3D" id="3.30.565.10">
    <property type="entry name" value="Histidine kinase-like ATPase, C-terminal domain"/>
    <property type="match status" value="1"/>
</dbReference>
<dbReference type="InterPro" id="IPR003594">
    <property type="entry name" value="HATPase_dom"/>
</dbReference>
<keyword evidence="9" id="KW-0812">Transmembrane</keyword>
<evidence type="ECO:0000256" key="2">
    <source>
        <dbReference type="ARBA" id="ARBA00012438"/>
    </source>
</evidence>
<sequence length="411" mass="43715">MARVEAAPAGGPVVEGWRARLRLSPADTRALGADTLLTVCVIAAELLLTAFGPPDMRATGWPAMVGLSLLGGLALVLRRVATFTAAVVALGSLFLSVVTVHQPLTAAIAIFLVTYTVAARLPLRRAATTAVVLWLPVLVLNLATPSDYRLDGMSAAYLMFINGLMALVTFLIGRTVHSRRTSTLALEERAIAAEANQRALAEQAVGDERRRIARELHDMVAHHVSVMGVLATGARRVLNRDAEAADEALATIEDTSRTTLREMRRLLDVLRTDAEPAAEMSPQPGLAGIEALVEQVREAGLPVTLRVDGTPGPLDSGVALAIYRIVQEALTNTLKHAGNATAHVRLSFGVYWLIVEVFDTGRGPAPGSDQSVGHGLVGMRERVALYGGTLRTGPRPGGGFRVYAKIPMEQA</sequence>
<dbReference type="GO" id="GO:0016301">
    <property type="term" value="F:kinase activity"/>
    <property type="evidence" value="ECO:0007669"/>
    <property type="project" value="UniProtKB-KW"/>
</dbReference>
<evidence type="ECO:0000256" key="8">
    <source>
        <dbReference type="ARBA" id="ARBA00023012"/>
    </source>
</evidence>
<evidence type="ECO:0000259" key="10">
    <source>
        <dbReference type="PROSITE" id="PS50109"/>
    </source>
</evidence>
<dbReference type="EMBL" id="JBHLUH010000010">
    <property type="protein sequence ID" value="MFC0527811.1"/>
    <property type="molecule type" value="Genomic_DNA"/>
</dbReference>
<dbReference type="Pfam" id="PF23539">
    <property type="entry name" value="DUF7134"/>
    <property type="match status" value="1"/>
</dbReference>
<feature type="transmembrane region" description="Helical" evidence="9">
    <location>
        <begin position="58"/>
        <end position="77"/>
    </location>
</feature>
<keyword evidence="8" id="KW-0902">Two-component regulatory system</keyword>
<dbReference type="InterPro" id="IPR055558">
    <property type="entry name" value="DUF7134"/>
</dbReference>
<dbReference type="PROSITE" id="PS50109">
    <property type="entry name" value="HIS_KIN"/>
    <property type="match status" value="1"/>
</dbReference>
<evidence type="ECO:0000313" key="11">
    <source>
        <dbReference type="EMBL" id="MFC0527811.1"/>
    </source>
</evidence>
<dbReference type="Pfam" id="PF02518">
    <property type="entry name" value="HATPase_c"/>
    <property type="match status" value="1"/>
</dbReference>
<comment type="catalytic activity">
    <reaction evidence="1">
        <text>ATP + protein L-histidine = ADP + protein N-phospho-L-histidine.</text>
        <dbReference type="EC" id="2.7.13.3"/>
    </reaction>
</comment>
<dbReference type="Pfam" id="PF07730">
    <property type="entry name" value="HisKA_3"/>
    <property type="match status" value="1"/>
</dbReference>
<keyword evidence="4" id="KW-0808">Transferase</keyword>
<accession>A0ABV6LZG3</accession>
<evidence type="ECO:0000256" key="1">
    <source>
        <dbReference type="ARBA" id="ARBA00000085"/>
    </source>
</evidence>
<proteinExistence type="predicted"/>
<dbReference type="SMART" id="SM00387">
    <property type="entry name" value="HATPase_c"/>
    <property type="match status" value="1"/>
</dbReference>
<keyword evidence="5" id="KW-0547">Nucleotide-binding</keyword>
<evidence type="ECO:0000256" key="9">
    <source>
        <dbReference type="SAM" id="Phobius"/>
    </source>
</evidence>
<protein>
    <recommendedName>
        <fullName evidence="2">histidine kinase</fullName>
        <ecNumber evidence="2">2.7.13.3</ecNumber>
    </recommendedName>
</protein>
<dbReference type="Gene3D" id="1.20.5.1930">
    <property type="match status" value="1"/>
</dbReference>
<keyword evidence="7" id="KW-0067">ATP-binding</keyword>
<keyword evidence="9" id="KW-0472">Membrane</keyword>
<dbReference type="InterPro" id="IPR005467">
    <property type="entry name" value="His_kinase_dom"/>
</dbReference>
<feature type="transmembrane region" description="Helical" evidence="9">
    <location>
        <begin position="83"/>
        <end position="114"/>
    </location>
</feature>
<dbReference type="EC" id="2.7.13.3" evidence="2"/>
<comment type="caution">
    <text evidence="11">The sequence shown here is derived from an EMBL/GenBank/DDBJ whole genome shotgun (WGS) entry which is preliminary data.</text>
</comment>
<evidence type="ECO:0000256" key="4">
    <source>
        <dbReference type="ARBA" id="ARBA00022679"/>
    </source>
</evidence>
<name>A0ABV6LZG3_9ACTN</name>
<keyword evidence="3" id="KW-0597">Phosphoprotein</keyword>
<dbReference type="InterPro" id="IPR011712">
    <property type="entry name" value="Sig_transdc_His_kin_sub3_dim/P"/>
</dbReference>
<dbReference type="InterPro" id="IPR036890">
    <property type="entry name" value="HATPase_C_sf"/>
</dbReference>
<feature type="transmembrane region" description="Helical" evidence="9">
    <location>
        <begin position="126"/>
        <end position="143"/>
    </location>
</feature>
<dbReference type="CDD" id="cd16917">
    <property type="entry name" value="HATPase_UhpB-NarQ-NarX-like"/>
    <property type="match status" value="1"/>
</dbReference>
<dbReference type="PANTHER" id="PTHR24421">
    <property type="entry name" value="NITRATE/NITRITE SENSOR PROTEIN NARX-RELATED"/>
    <property type="match status" value="1"/>
</dbReference>
<organism evidence="11 12">
    <name type="scientific">Phytohabitans kaempferiae</name>
    <dbReference type="NCBI Taxonomy" id="1620943"/>
    <lineage>
        <taxon>Bacteria</taxon>
        <taxon>Bacillati</taxon>
        <taxon>Actinomycetota</taxon>
        <taxon>Actinomycetes</taxon>
        <taxon>Micromonosporales</taxon>
        <taxon>Micromonosporaceae</taxon>
    </lineage>
</organism>
<reference evidence="11 12" key="1">
    <citation type="submission" date="2024-09" db="EMBL/GenBank/DDBJ databases">
        <authorList>
            <person name="Sun Q."/>
            <person name="Mori K."/>
        </authorList>
    </citation>
    <scope>NUCLEOTIDE SEQUENCE [LARGE SCALE GENOMIC DNA]</scope>
    <source>
        <strain evidence="11 12">TBRC 3947</strain>
    </source>
</reference>
<feature type="domain" description="Histidine kinase" evidence="10">
    <location>
        <begin position="211"/>
        <end position="410"/>
    </location>
</feature>
<evidence type="ECO:0000256" key="6">
    <source>
        <dbReference type="ARBA" id="ARBA00022777"/>
    </source>
</evidence>
<evidence type="ECO:0000256" key="7">
    <source>
        <dbReference type="ARBA" id="ARBA00022840"/>
    </source>
</evidence>
<dbReference type="SUPFAM" id="SSF55874">
    <property type="entry name" value="ATPase domain of HSP90 chaperone/DNA topoisomerase II/histidine kinase"/>
    <property type="match status" value="1"/>
</dbReference>
<evidence type="ECO:0000256" key="5">
    <source>
        <dbReference type="ARBA" id="ARBA00022741"/>
    </source>
</evidence>
<keyword evidence="6 11" id="KW-0418">Kinase</keyword>